<dbReference type="InterPro" id="IPR007936">
    <property type="entry name" value="VapE-like_dom"/>
</dbReference>
<comment type="caution">
    <text evidence="3">The sequence shown here is derived from an EMBL/GenBank/DDBJ whole genome shotgun (WGS) entry which is preliminary data.</text>
</comment>
<protein>
    <recommendedName>
        <fullName evidence="2">Virulence-associated protein E-like domain-containing protein</fullName>
    </recommendedName>
</protein>
<dbReference type="AlphaFoldDB" id="A0A0J7XW03"/>
<dbReference type="STRING" id="1420583.V473_13615"/>
<dbReference type="RefSeq" id="WP_066604325.1">
    <property type="nucleotide sequence ID" value="NZ_KQ130434.1"/>
</dbReference>
<evidence type="ECO:0000313" key="4">
    <source>
        <dbReference type="Proteomes" id="UP000052232"/>
    </source>
</evidence>
<dbReference type="Proteomes" id="UP000052232">
    <property type="component" value="Unassembled WGS sequence"/>
</dbReference>
<organism evidence="3 4">
    <name type="scientific">Sphingobium cupriresistens LL01</name>
    <dbReference type="NCBI Taxonomy" id="1420583"/>
    <lineage>
        <taxon>Bacteria</taxon>
        <taxon>Pseudomonadati</taxon>
        <taxon>Pseudomonadota</taxon>
        <taxon>Alphaproteobacteria</taxon>
        <taxon>Sphingomonadales</taxon>
        <taxon>Sphingomonadaceae</taxon>
        <taxon>Sphingobium</taxon>
    </lineage>
</organism>
<evidence type="ECO:0000256" key="1">
    <source>
        <dbReference type="SAM" id="MobiDB-lite"/>
    </source>
</evidence>
<dbReference type="Pfam" id="PF05272">
    <property type="entry name" value="VapE-like_dom"/>
    <property type="match status" value="1"/>
</dbReference>
<reference evidence="3 4" key="1">
    <citation type="journal article" date="2015" name="G3 (Bethesda)">
        <title>Insights into Ongoing Evolution of the Hexachlorocyclohexane Catabolic Pathway from Comparative Genomics of Ten Sphingomonadaceae Strains.</title>
        <authorList>
            <person name="Pearce S.L."/>
            <person name="Oakeshott J.G."/>
            <person name="Pandey G."/>
        </authorList>
    </citation>
    <scope>NUCLEOTIDE SEQUENCE [LARGE SCALE GENOMIC DNA]</scope>
    <source>
        <strain evidence="3 4">LL01</strain>
    </source>
</reference>
<accession>A0A0J7XW03</accession>
<name>A0A0J7XW03_9SPHN</name>
<feature type="domain" description="Virulence-associated protein E-like" evidence="2">
    <location>
        <begin position="107"/>
        <end position="327"/>
    </location>
</feature>
<evidence type="ECO:0000259" key="2">
    <source>
        <dbReference type="Pfam" id="PF05272"/>
    </source>
</evidence>
<sequence length="420" mass="47341">MTDQKDNVLAGLPDRPRSTRNQPPTTIANIAHILQAEGIVPRYNVIKKRDEISIPGHAGTSDNLSNVTMTRVVSLASQYGLATSLVPDFVQAISDQNAYNPVVDWINSKPWDGVDRLPDIYATVWEEEGYPADLKETLMHKWLLSAVAAVMVPKGFHCRGVLTLQGPQGINKTSWVRSLIDDPELRESVIKLDHHLDGGNKDSILGAVTNWIVEIGELDSSFRKDIARLKGFLTSDADRVRRPYARAESEYPRRTVFVATVNDAKFLVDPTGNSRWWTIAARGLRKDHGIDMQQLYAQLAVELRNGWQWWLSKAEEDQLEGWNSRHKVASAVEDMVMAWIDLERTGYKATQNMTASELLRLAGIKTPTNPQCRECGSLLRELFGPPKRINGREKWAVPLIDLHAEALRLFNSIILKQDEY</sequence>
<feature type="region of interest" description="Disordered" evidence="1">
    <location>
        <begin position="1"/>
        <end position="24"/>
    </location>
</feature>
<keyword evidence="4" id="KW-1185">Reference proteome</keyword>
<dbReference type="PANTHER" id="PTHR34985:SF1">
    <property type="entry name" value="SLR0554 PROTEIN"/>
    <property type="match status" value="1"/>
</dbReference>
<dbReference type="PATRIC" id="fig|1420583.3.peg.2533"/>
<proteinExistence type="predicted"/>
<dbReference type="EMBL" id="JACT01000002">
    <property type="protein sequence ID" value="KMS55762.1"/>
    <property type="molecule type" value="Genomic_DNA"/>
</dbReference>
<evidence type="ECO:0000313" key="3">
    <source>
        <dbReference type="EMBL" id="KMS55762.1"/>
    </source>
</evidence>
<gene>
    <name evidence="3" type="ORF">V473_13615</name>
</gene>
<dbReference type="PANTHER" id="PTHR34985">
    <property type="entry name" value="SLR0554 PROTEIN"/>
    <property type="match status" value="1"/>
</dbReference>